<dbReference type="Pfam" id="PF04828">
    <property type="entry name" value="GFA"/>
    <property type="match status" value="1"/>
</dbReference>
<dbReference type="PANTHER" id="PTHR33337:SF40">
    <property type="entry name" value="CENP-V_GFA DOMAIN-CONTAINING PROTEIN-RELATED"/>
    <property type="match status" value="1"/>
</dbReference>
<accession>A0A5J5I0S0</accession>
<dbReference type="InterPro" id="IPR011057">
    <property type="entry name" value="Mss4-like_sf"/>
</dbReference>
<keyword evidence="4" id="KW-0456">Lyase</keyword>
<evidence type="ECO:0000256" key="4">
    <source>
        <dbReference type="ARBA" id="ARBA00023239"/>
    </source>
</evidence>
<evidence type="ECO:0000256" key="3">
    <source>
        <dbReference type="ARBA" id="ARBA00022833"/>
    </source>
</evidence>
<organism evidence="7 8">
    <name type="scientific">Sphingobium limneticum</name>
    <dbReference type="NCBI Taxonomy" id="1007511"/>
    <lineage>
        <taxon>Bacteria</taxon>
        <taxon>Pseudomonadati</taxon>
        <taxon>Pseudomonadota</taxon>
        <taxon>Alphaproteobacteria</taxon>
        <taxon>Sphingomonadales</taxon>
        <taxon>Sphingomonadaceae</taxon>
        <taxon>Sphingobium</taxon>
    </lineage>
</organism>
<dbReference type="InterPro" id="IPR006913">
    <property type="entry name" value="CENP-V/GFA"/>
</dbReference>
<gene>
    <name evidence="7" type="ORF">F4U95_15255</name>
    <name evidence="6" type="ORF">F4U96_15130</name>
</gene>
<comment type="caution">
    <text evidence="7">The sequence shown here is derived from an EMBL/GenBank/DDBJ whole genome shotgun (WGS) entry which is preliminary data.</text>
</comment>
<dbReference type="Proteomes" id="UP000325933">
    <property type="component" value="Unassembled WGS sequence"/>
</dbReference>
<dbReference type="PANTHER" id="PTHR33337">
    <property type="entry name" value="GFA DOMAIN-CONTAINING PROTEIN"/>
    <property type="match status" value="1"/>
</dbReference>
<evidence type="ECO:0000259" key="5">
    <source>
        <dbReference type="PROSITE" id="PS51891"/>
    </source>
</evidence>
<dbReference type="EMBL" id="VYQB01000011">
    <property type="protein sequence ID" value="KAA9015092.1"/>
    <property type="molecule type" value="Genomic_DNA"/>
</dbReference>
<dbReference type="GO" id="GO:0016846">
    <property type="term" value="F:carbon-sulfur lyase activity"/>
    <property type="evidence" value="ECO:0007669"/>
    <property type="project" value="InterPro"/>
</dbReference>
<keyword evidence="9" id="KW-1185">Reference proteome</keyword>
<keyword evidence="3" id="KW-0862">Zinc</keyword>
<evidence type="ECO:0000313" key="8">
    <source>
        <dbReference type="Proteomes" id="UP000325933"/>
    </source>
</evidence>
<dbReference type="Proteomes" id="UP000326364">
    <property type="component" value="Unassembled WGS sequence"/>
</dbReference>
<feature type="domain" description="CENP-V/GFA" evidence="5">
    <location>
        <begin position="3"/>
        <end position="115"/>
    </location>
</feature>
<dbReference type="SUPFAM" id="SSF51316">
    <property type="entry name" value="Mss4-like"/>
    <property type="match status" value="1"/>
</dbReference>
<dbReference type="PROSITE" id="PS51891">
    <property type="entry name" value="CENP_V_GFA"/>
    <property type="match status" value="1"/>
</dbReference>
<name>A0A5J5I0S0_9SPHN</name>
<keyword evidence="2" id="KW-0479">Metal-binding</keyword>
<reference evidence="8 9" key="1">
    <citation type="submission" date="2019-09" db="EMBL/GenBank/DDBJ databases">
        <authorList>
            <person name="Feng G."/>
        </authorList>
    </citation>
    <scope>NUCLEOTIDE SEQUENCE [LARGE SCALE GENOMIC DNA]</scope>
    <source>
        <strain evidence="7 8">KACC 19283</strain>
        <strain evidence="6 9">KACC 19284</strain>
    </source>
</reference>
<evidence type="ECO:0000313" key="9">
    <source>
        <dbReference type="Proteomes" id="UP000326364"/>
    </source>
</evidence>
<evidence type="ECO:0000256" key="1">
    <source>
        <dbReference type="ARBA" id="ARBA00005495"/>
    </source>
</evidence>
<sequence length="138" mass="14737">MKQAGQCLCSAVRFDATIADAAMGACHCAMCRRWSGGVFLSVACTYIVMADPDALGIYASSEWGERGFCKNCGSSLLWRSKDGAHLAVSIQAFADPGAFPFVTQIFIEEKPASYHFSEATRDMTGAQVFAAFAPGQDS</sequence>
<dbReference type="EMBL" id="VYQA01000011">
    <property type="protein sequence ID" value="KAA9028015.1"/>
    <property type="molecule type" value="Genomic_DNA"/>
</dbReference>
<comment type="similarity">
    <text evidence="1">Belongs to the Gfa family.</text>
</comment>
<evidence type="ECO:0000256" key="2">
    <source>
        <dbReference type="ARBA" id="ARBA00022723"/>
    </source>
</evidence>
<proteinExistence type="inferred from homology"/>
<evidence type="ECO:0000313" key="6">
    <source>
        <dbReference type="EMBL" id="KAA9015092.1"/>
    </source>
</evidence>
<protein>
    <submittedName>
        <fullName evidence="7">GFA family protein</fullName>
    </submittedName>
</protein>
<dbReference type="Gene3D" id="3.90.1590.10">
    <property type="entry name" value="glutathione-dependent formaldehyde- activating enzyme (gfa)"/>
    <property type="match status" value="1"/>
</dbReference>
<dbReference type="GO" id="GO:0046872">
    <property type="term" value="F:metal ion binding"/>
    <property type="evidence" value="ECO:0007669"/>
    <property type="project" value="UniProtKB-KW"/>
</dbReference>
<dbReference type="AlphaFoldDB" id="A0A5J5I0S0"/>
<evidence type="ECO:0000313" key="7">
    <source>
        <dbReference type="EMBL" id="KAA9028015.1"/>
    </source>
</evidence>